<protein>
    <submittedName>
        <fullName evidence="2">Nucleotidyltransferase domain-containing protein</fullName>
    </submittedName>
</protein>
<dbReference type="Proteomes" id="UP000469763">
    <property type="component" value="Unassembled WGS sequence"/>
</dbReference>
<dbReference type="Pfam" id="PF18765">
    <property type="entry name" value="Polbeta"/>
    <property type="match status" value="1"/>
</dbReference>
<gene>
    <name evidence="2" type="ORF">GFD22_04140</name>
</gene>
<sequence>MVPIEDVYAQIRDFAAREGARKVILFGSRARGTNRPKSDIDLAVSGCPDFDRLERRLQDELWSLLKVDVINLDAPISESLRREIERDGRTLYEKV</sequence>
<dbReference type="RefSeq" id="WP_152351097.1">
    <property type="nucleotide sequence ID" value="NZ_WBSN01000023.1"/>
</dbReference>
<evidence type="ECO:0000313" key="2">
    <source>
        <dbReference type="EMBL" id="NEG78166.1"/>
    </source>
</evidence>
<reference evidence="2 3" key="1">
    <citation type="submission" date="2019-10" db="EMBL/GenBank/DDBJ databases">
        <title>Bifidobacterium from non-human primates.</title>
        <authorList>
            <person name="Modesto M."/>
        </authorList>
    </citation>
    <scope>NUCLEOTIDE SEQUENCE [LARGE SCALE GENOMIC DNA]</scope>
    <source>
        <strain evidence="2 3">TREC</strain>
    </source>
</reference>
<proteinExistence type="predicted"/>
<dbReference type="EMBL" id="WHZY01000005">
    <property type="protein sequence ID" value="NEG78166.1"/>
    <property type="molecule type" value="Genomic_DNA"/>
</dbReference>
<dbReference type="GO" id="GO:0016740">
    <property type="term" value="F:transferase activity"/>
    <property type="evidence" value="ECO:0007669"/>
    <property type="project" value="UniProtKB-KW"/>
</dbReference>
<accession>A0A7K3TGW1</accession>
<dbReference type="OrthoDB" id="9803128at2"/>
<comment type="caution">
    <text evidence="2">The sequence shown here is derived from an EMBL/GenBank/DDBJ whole genome shotgun (WGS) entry which is preliminary data.</text>
</comment>
<evidence type="ECO:0000313" key="3">
    <source>
        <dbReference type="Proteomes" id="UP000469763"/>
    </source>
</evidence>
<keyword evidence="3" id="KW-1185">Reference proteome</keyword>
<dbReference type="SUPFAM" id="SSF81301">
    <property type="entry name" value="Nucleotidyltransferase"/>
    <property type="match status" value="1"/>
</dbReference>
<evidence type="ECO:0000259" key="1">
    <source>
        <dbReference type="Pfam" id="PF18765"/>
    </source>
</evidence>
<name>A0A7K3TGW1_9BIFI</name>
<dbReference type="AlphaFoldDB" id="A0A7K3TGW1"/>
<feature type="domain" description="Polymerase beta nucleotidyltransferase" evidence="1">
    <location>
        <begin position="11"/>
        <end position="94"/>
    </location>
</feature>
<dbReference type="InterPro" id="IPR043519">
    <property type="entry name" value="NT_sf"/>
</dbReference>
<dbReference type="CDD" id="cd05403">
    <property type="entry name" value="NT_KNTase_like"/>
    <property type="match status" value="1"/>
</dbReference>
<keyword evidence="2" id="KW-0808">Transferase</keyword>
<dbReference type="Gene3D" id="3.30.460.10">
    <property type="entry name" value="Beta Polymerase, domain 2"/>
    <property type="match status" value="1"/>
</dbReference>
<dbReference type="InterPro" id="IPR041633">
    <property type="entry name" value="Polbeta"/>
</dbReference>
<organism evidence="2 3">
    <name type="scientific">Bifidobacterium avesanii</name>
    <dbReference type="NCBI Taxonomy" id="1798157"/>
    <lineage>
        <taxon>Bacteria</taxon>
        <taxon>Bacillati</taxon>
        <taxon>Actinomycetota</taxon>
        <taxon>Actinomycetes</taxon>
        <taxon>Bifidobacteriales</taxon>
        <taxon>Bifidobacteriaceae</taxon>
        <taxon>Bifidobacterium</taxon>
    </lineage>
</organism>